<dbReference type="Pfam" id="PF02203">
    <property type="entry name" value="TarH"/>
    <property type="match status" value="1"/>
</dbReference>
<dbReference type="Proteomes" id="UP001620408">
    <property type="component" value="Unassembled WGS sequence"/>
</dbReference>
<keyword evidence="2" id="KW-1003">Cell membrane</keyword>
<evidence type="ECO:0000256" key="2">
    <source>
        <dbReference type="ARBA" id="ARBA00022475"/>
    </source>
</evidence>
<feature type="transmembrane region" description="Helical" evidence="7">
    <location>
        <begin position="203"/>
        <end position="222"/>
    </location>
</feature>
<evidence type="ECO:0000313" key="10">
    <source>
        <dbReference type="Proteomes" id="UP001620408"/>
    </source>
</evidence>
<dbReference type="EMBL" id="JADIKD010000009">
    <property type="protein sequence ID" value="MFK2917111.1"/>
    <property type="molecule type" value="Genomic_DNA"/>
</dbReference>
<keyword evidence="3 7" id="KW-0812">Transmembrane</keyword>
<proteinExistence type="predicted"/>
<sequence>MRPFRDLRRLWRPLPPLPPLSLRLRLILRLAGLLLLVLLVGGAAIASLLRSDQRMRALVADSLSPVSDVGRIQNNYSDSLNALTHAGLTRLPSAVEEAKTLIQSNRVDIERRWHELQASGLGREQAQLLALTDTHRKAAEQVMNEAIGQLDTEQYDLAQLQIASDVQPSFAPLHADFANLFAKALQAGNDAVAAEHAASRRMLAYLLVLLIVGLLVIGVRFGRKVYWRSWGLVAS</sequence>
<keyword evidence="10" id="KW-1185">Reference proteome</keyword>
<accession>A0ABW8K2T2</accession>
<dbReference type="InterPro" id="IPR003122">
    <property type="entry name" value="Tar_rcpt_lig-bd"/>
</dbReference>
<evidence type="ECO:0000256" key="5">
    <source>
        <dbReference type="ARBA" id="ARBA00023136"/>
    </source>
</evidence>
<keyword evidence="5 7" id="KW-0472">Membrane</keyword>
<feature type="domain" description="Chemotaxis methyl-accepting receptor Tar-related ligand-binding" evidence="8">
    <location>
        <begin position="20"/>
        <end position="180"/>
    </location>
</feature>
<dbReference type="RefSeq" id="WP_379985502.1">
    <property type="nucleotide sequence ID" value="NZ_JADIKD010000009.1"/>
</dbReference>
<organism evidence="9 10">
    <name type="scientific">Dyella koreensis</name>
    <dbReference type="NCBI Taxonomy" id="311235"/>
    <lineage>
        <taxon>Bacteria</taxon>
        <taxon>Pseudomonadati</taxon>
        <taxon>Pseudomonadota</taxon>
        <taxon>Gammaproteobacteria</taxon>
        <taxon>Lysobacterales</taxon>
        <taxon>Rhodanobacteraceae</taxon>
        <taxon>Dyella</taxon>
    </lineage>
</organism>
<protein>
    <submittedName>
        <fullName evidence="9">MCP four helix bundle domain-containing protein</fullName>
    </submittedName>
</protein>
<gene>
    <name evidence="9" type="ORF">ISS97_07540</name>
</gene>
<evidence type="ECO:0000256" key="4">
    <source>
        <dbReference type="ARBA" id="ARBA00022989"/>
    </source>
</evidence>
<reference evidence="9 10" key="1">
    <citation type="submission" date="2020-10" db="EMBL/GenBank/DDBJ databases">
        <title>Phylogeny of dyella-like bacteria.</title>
        <authorList>
            <person name="Fu J."/>
        </authorList>
    </citation>
    <scope>NUCLEOTIDE SEQUENCE [LARGE SCALE GENOMIC DNA]</scope>
    <source>
        <strain evidence="9 10">BB4</strain>
    </source>
</reference>
<keyword evidence="4 7" id="KW-1133">Transmembrane helix</keyword>
<comment type="caution">
    <text evidence="9">The sequence shown here is derived from an EMBL/GenBank/DDBJ whole genome shotgun (WGS) entry which is preliminary data.</text>
</comment>
<evidence type="ECO:0000256" key="1">
    <source>
        <dbReference type="ARBA" id="ARBA00004236"/>
    </source>
</evidence>
<name>A0ABW8K2T2_9GAMM</name>
<keyword evidence="6" id="KW-0807">Transducer</keyword>
<comment type="subcellular location">
    <subcellularLocation>
        <location evidence="1">Cell membrane</location>
    </subcellularLocation>
</comment>
<feature type="transmembrane region" description="Helical" evidence="7">
    <location>
        <begin position="26"/>
        <end position="49"/>
    </location>
</feature>
<evidence type="ECO:0000256" key="6">
    <source>
        <dbReference type="ARBA" id="ARBA00023224"/>
    </source>
</evidence>
<evidence type="ECO:0000256" key="7">
    <source>
        <dbReference type="SAM" id="Phobius"/>
    </source>
</evidence>
<evidence type="ECO:0000256" key="3">
    <source>
        <dbReference type="ARBA" id="ARBA00022692"/>
    </source>
</evidence>
<evidence type="ECO:0000313" key="9">
    <source>
        <dbReference type="EMBL" id="MFK2917111.1"/>
    </source>
</evidence>
<evidence type="ECO:0000259" key="8">
    <source>
        <dbReference type="Pfam" id="PF02203"/>
    </source>
</evidence>